<evidence type="ECO:0000313" key="2">
    <source>
        <dbReference type="Proteomes" id="UP001315967"/>
    </source>
</evidence>
<keyword evidence="2" id="KW-1185">Reference proteome</keyword>
<dbReference type="InterPro" id="IPR016024">
    <property type="entry name" value="ARM-type_fold"/>
</dbReference>
<dbReference type="PANTHER" id="PTHR34070">
    <property type="entry name" value="ARMADILLO-TYPE FOLD"/>
    <property type="match status" value="1"/>
</dbReference>
<proteinExistence type="predicted"/>
<dbReference type="Gene3D" id="1.20.1660.10">
    <property type="entry name" value="Hypothetical protein (EF3068)"/>
    <property type="match status" value="1"/>
</dbReference>
<dbReference type="RefSeq" id="WP_313793748.1">
    <property type="nucleotide sequence ID" value="NZ_CP102453.1"/>
</dbReference>
<dbReference type="InterPro" id="IPR014825">
    <property type="entry name" value="DNA_alkylation"/>
</dbReference>
<dbReference type="Gene3D" id="1.25.40.290">
    <property type="entry name" value="ARM repeat domains"/>
    <property type="match status" value="1"/>
</dbReference>
<dbReference type="SUPFAM" id="SSF48371">
    <property type="entry name" value="ARM repeat"/>
    <property type="match status" value="1"/>
</dbReference>
<dbReference type="Pfam" id="PF08713">
    <property type="entry name" value="DNA_alkylation"/>
    <property type="match status" value="1"/>
</dbReference>
<protein>
    <submittedName>
        <fullName evidence="1">DNA alkylation repair protein</fullName>
    </submittedName>
</protein>
<dbReference type="PANTHER" id="PTHR34070:SF1">
    <property type="entry name" value="DNA ALKYLATION REPAIR PROTEIN"/>
    <property type="match status" value="1"/>
</dbReference>
<accession>A0ABY5P797</accession>
<organism evidence="1 2">
    <name type="scientific">Fundicoccus culcitae</name>
    <dbReference type="NCBI Taxonomy" id="2969821"/>
    <lineage>
        <taxon>Bacteria</taxon>
        <taxon>Bacillati</taxon>
        <taxon>Bacillota</taxon>
        <taxon>Bacilli</taxon>
        <taxon>Lactobacillales</taxon>
        <taxon>Aerococcaceae</taxon>
        <taxon>Fundicoccus</taxon>
    </lineage>
</organism>
<dbReference type="CDD" id="cd07064">
    <property type="entry name" value="AlkD_like_1"/>
    <property type="match status" value="1"/>
</dbReference>
<name>A0ABY5P797_9LACT</name>
<sequence>MLNEIFDILPRAANQDNKMAMEKYMRNQFEFLGIKTPERRHITQPFFKEAKQTAKSTVVKADVIKWKFVDNCWKRSEREYQMVAIDYLNSLKEYLSIEDLNKLLTLITTKSWWDSVDSLAKIVGSIFINKEANHDIMLDWSTNDNLWIRRTAILHQLGYKERTQTDVLAVILTNNFGSNEFFINKAIGWALRDYAKSNPTWVMSFLESNQKQMSTLSWREATKHLN</sequence>
<gene>
    <name evidence="1" type="ORF">NRE15_00825</name>
</gene>
<dbReference type="Proteomes" id="UP001315967">
    <property type="component" value="Chromosome"/>
</dbReference>
<reference evidence="1 2" key="1">
    <citation type="submission" date="2022-08" db="EMBL/GenBank/DDBJ databases">
        <title>Aerococcaceae sp. nov isolated from spoiled eye mask.</title>
        <authorList>
            <person name="Zhou G."/>
            <person name="Xie X.-B."/>
            <person name="Shi Q.-S."/>
            <person name="Wang Y.-S."/>
            <person name="Wen X."/>
            <person name="Peng H."/>
            <person name="Yang X.-J."/>
            <person name="Tao H.-B."/>
            <person name="Huang X.-M."/>
        </authorList>
    </citation>
    <scope>NUCLEOTIDE SEQUENCE [LARGE SCALE GENOMIC DNA]</scope>
    <source>
        <strain evidence="2">DM20194951</strain>
    </source>
</reference>
<dbReference type="EMBL" id="CP102453">
    <property type="protein sequence ID" value="UUX34245.1"/>
    <property type="molecule type" value="Genomic_DNA"/>
</dbReference>
<evidence type="ECO:0000313" key="1">
    <source>
        <dbReference type="EMBL" id="UUX34245.1"/>
    </source>
</evidence>